<dbReference type="Proteomes" id="UP000198658">
    <property type="component" value="Unassembled WGS sequence"/>
</dbReference>
<evidence type="ECO:0000313" key="4">
    <source>
        <dbReference type="Proteomes" id="UP000198658"/>
    </source>
</evidence>
<reference evidence="4" key="1">
    <citation type="submission" date="2016-10" db="EMBL/GenBank/DDBJ databases">
        <authorList>
            <person name="Varghese N."/>
            <person name="Submissions S."/>
        </authorList>
    </citation>
    <scope>NUCLEOTIDE SEQUENCE [LARGE SCALE GENOMIC DNA]</scope>
    <source>
        <strain evidence="4">CGMCC 1.10657</strain>
    </source>
</reference>
<organism evidence="3 4">
    <name type="scientific">Microbulbifer marinus</name>
    <dbReference type="NCBI Taxonomy" id="658218"/>
    <lineage>
        <taxon>Bacteria</taxon>
        <taxon>Pseudomonadati</taxon>
        <taxon>Pseudomonadota</taxon>
        <taxon>Gammaproteobacteria</taxon>
        <taxon>Cellvibrionales</taxon>
        <taxon>Microbulbiferaceae</taxon>
        <taxon>Microbulbifer</taxon>
    </lineage>
</organism>
<sequence>MSEHESSQGWIIGLVVVVVLAAGAYWFLSGDKAEEPAAPIAVEPEQEAEPEPLPEVEAPPPPEPAPVAEPEKGPPPPLNESDEAALKDLMSLAPDGALAKWLVPDEVVRKWVAAVNAGSRGDLIHKHRPLKTIKGPIIVADEGATGMVLSPDNYHRYDQPVRLFALMDTDAAVEIYRYWYPRLAQAYGELGIRNKNFHQEVLQAIDHVLAAPQVDEPIKLVRPSVYYKFADPKLEKLPGLHKLMIRMGPDNAARVKEKLTELKAALEQIPVQEGN</sequence>
<evidence type="ECO:0000256" key="1">
    <source>
        <dbReference type="SAM" id="MobiDB-lite"/>
    </source>
</evidence>
<keyword evidence="2" id="KW-1133">Transmembrane helix</keyword>
<gene>
    <name evidence="3" type="ORF">SAMN05216562_1663</name>
</gene>
<feature type="transmembrane region" description="Helical" evidence="2">
    <location>
        <begin position="9"/>
        <end position="28"/>
    </location>
</feature>
<dbReference type="RefSeq" id="WP_091387163.1">
    <property type="nucleotide sequence ID" value="NZ_FNQO01000002.1"/>
</dbReference>
<dbReference type="EMBL" id="FNQO01000002">
    <property type="protein sequence ID" value="SEA08920.1"/>
    <property type="molecule type" value="Genomic_DNA"/>
</dbReference>
<protein>
    <recommendedName>
        <fullName evidence="5">DUF3014 domain-containing protein</fullName>
    </recommendedName>
</protein>
<keyword evidence="2" id="KW-0472">Membrane</keyword>
<dbReference type="OrthoDB" id="5502479at2"/>
<dbReference type="AlphaFoldDB" id="A0A1H3YBF7"/>
<dbReference type="Pfam" id="PF11219">
    <property type="entry name" value="DUF3014"/>
    <property type="match status" value="1"/>
</dbReference>
<keyword evidence="4" id="KW-1185">Reference proteome</keyword>
<feature type="compositionally biased region" description="Pro residues" evidence="1">
    <location>
        <begin position="55"/>
        <end position="78"/>
    </location>
</feature>
<evidence type="ECO:0000313" key="3">
    <source>
        <dbReference type="EMBL" id="SEA08920.1"/>
    </source>
</evidence>
<name>A0A1H3YBF7_9GAMM</name>
<accession>A0A1H3YBF7</accession>
<keyword evidence="2" id="KW-0812">Transmembrane</keyword>
<dbReference type="STRING" id="658218.SAMN05216562_1663"/>
<feature type="compositionally biased region" description="Acidic residues" evidence="1">
    <location>
        <begin position="44"/>
        <end position="54"/>
    </location>
</feature>
<feature type="region of interest" description="Disordered" evidence="1">
    <location>
        <begin position="37"/>
        <end position="82"/>
    </location>
</feature>
<dbReference type="InterPro" id="IPR021382">
    <property type="entry name" value="DUF3014"/>
</dbReference>
<evidence type="ECO:0008006" key="5">
    <source>
        <dbReference type="Google" id="ProtNLM"/>
    </source>
</evidence>
<evidence type="ECO:0000256" key="2">
    <source>
        <dbReference type="SAM" id="Phobius"/>
    </source>
</evidence>
<proteinExistence type="predicted"/>